<organism evidence="2 3">
    <name type="scientific">Falsochrobactrum ovis</name>
    <dbReference type="NCBI Taxonomy" id="1293442"/>
    <lineage>
        <taxon>Bacteria</taxon>
        <taxon>Pseudomonadati</taxon>
        <taxon>Pseudomonadota</taxon>
        <taxon>Alphaproteobacteria</taxon>
        <taxon>Hyphomicrobiales</taxon>
        <taxon>Brucellaceae</taxon>
        <taxon>Falsochrobactrum</taxon>
    </lineage>
</organism>
<dbReference type="Proteomes" id="UP000249453">
    <property type="component" value="Unassembled WGS sequence"/>
</dbReference>
<reference evidence="2 3" key="1">
    <citation type="submission" date="2018-06" db="EMBL/GenBank/DDBJ databases">
        <title>Genomic Encyclopedia of Type Strains, Phase IV (KMG-IV): sequencing the most valuable type-strain genomes for metagenomic binning, comparative biology and taxonomic classification.</title>
        <authorList>
            <person name="Goeker M."/>
        </authorList>
    </citation>
    <scope>NUCLEOTIDE SEQUENCE [LARGE SCALE GENOMIC DNA]</scope>
    <source>
        <strain evidence="2 3">DSM 26720</strain>
    </source>
</reference>
<evidence type="ECO:0000313" key="2">
    <source>
        <dbReference type="EMBL" id="RAK33729.1"/>
    </source>
</evidence>
<dbReference type="InterPro" id="IPR007791">
    <property type="entry name" value="DjlA_N"/>
</dbReference>
<dbReference type="InterPro" id="IPR029024">
    <property type="entry name" value="TerB-like"/>
</dbReference>
<sequence>MFDKIMEFLRELPGGSLRERDLTFSEADPRLAAAALMFHVMDADGRTRESERARLSSILAQKYDLKGEKLKRLLKAAQKADQESVSLSNFTSVLKRDLDYNARLDFIALMWDVVYADGTASEVEVDVMWRIAGLIGIREQDQKLIEARMHRNGGLVADD</sequence>
<dbReference type="OrthoDB" id="5402150at2"/>
<accession>A0A364JYU0</accession>
<dbReference type="EMBL" id="QLMK01000001">
    <property type="protein sequence ID" value="RAK33729.1"/>
    <property type="molecule type" value="Genomic_DNA"/>
</dbReference>
<gene>
    <name evidence="2" type="ORF">C7374_10152</name>
</gene>
<dbReference type="AlphaFoldDB" id="A0A364JYU0"/>
<dbReference type="CDD" id="cd07313">
    <property type="entry name" value="terB_like_2"/>
    <property type="match status" value="1"/>
</dbReference>
<proteinExistence type="predicted"/>
<comment type="caution">
    <text evidence="2">The sequence shown here is derived from an EMBL/GenBank/DDBJ whole genome shotgun (WGS) entry which is preliminary data.</text>
</comment>
<dbReference type="Gene3D" id="1.10.3680.10">
    <property type="entry name" value="TerB-like"/>
    <property type="match status" value="1"/>
</dbReference>
<dbReference type="Pfam" id="PF05099">
    <property type="entry name" value="TerB"/>
    <property type="match status" value="1"/>
</dbReference>
<feature type="domain" description="Co-chaperone DjlA N-terminal" evidence="1">
    <location>
        <begin position="30"/>
        <end position="144"/>
    </location>
</feature>
<evidence type="ECO:0000313" key="3">
    <source>
        <dbReference type="Proteomes" id="UP000249453"/>
    </source>
</evidence>
<dbReference type="SUPFAM" id="SSF158682">
    <property type="entry name" value="TerB-like"/>
    <property type="match status" value="1"/>
</dbReference>
<name>A0A364JYU0_9HYPH</name>
<keyword evidence="3" id="KW-1185">Reference proteome</keyword>
<evidence type="ECO:0000259" key="1">
    <source>
        <dbReference type="Pfam" id="PF05099"/>
    </source>
</evidence>
<dbReference type="RefSeq" id="WP_111573618.1">
    <property type="nucleotide sequence ID" value="NZ_JBHEEY010000012.1"/>
</dbReference>
<protein>
    <submittedName>
        <fullName evidence="2">Putative tellurite resistance protein B-like protein</fullName>
    </submittedName>
</protein>